<sequence>MRGLISIFAALAMTVCAGQAFAQSARKMAEHGDWATYSYQAQNGKVCYVLTVPKPKSMQPATVDHGSMFFFVSQRPGQAVSFEPQFIAGYALREGSKVSVSIGNKKFTMFTKGKSAWVENAAEEPMLIAAMKGGDTMQVQAQSGRGTKTSYSFSLKGITAALDSIAGCK</sequence>
<feature type="signal peptide" evidence="1">
    <location>
        <begin position="1"/>
        <end position="22"/>
    </location>
</feature>
<protein>
    <submittedName>
        <fullName evidence="2">Invasion associated locus B family protein</fullName>
    </submittedName>
</protein>
<dbReference type="Pfam" id="PF06776">
    <property type="entry name" value="IalB"/>
    <property type="match status" value="1"/>
</dbReference>
<dbReference type="InterPro" id="IPR010642">
    <property type="entry name" value="Invasion_prot_B"/>
</dbReference>
<keyword evidence="3" id="KW-1185">Reference proteome</keyword>
<dbReference type="InterPro" id="IPR038696">
    <property type="entry name" value="IalB_sf"/>
</dbReference>
<reference evidence="2 3" key="1">
    <citation type="submission" date="2024-06" db="EMBL/GenBank/DDBJ databases">
        <authorList>
            <person name="Tuo L."/>
        </authorList>
    </citation>
    <scope>NUCLEOTIDE SEQUENCE [LARGE SCALE GENOMIC DNA]</scope>
    <source>
        <strain evidence="2 3">ZMM04-5</strain>
    </source>
</reference>
<dbReference type="RefSeq" id="WP_367723066.1">
    <property type="nucleotide sequence ID" value="NZ_JBFOCH010000014.1"/>
</dbReference>
<feature type="chain" id="PRO_5045926747" evidence="1">
    <location>
        <begin position="23"/>
        <end position="169"/>
    </location>
</feature>
<evidence type="ECO:0000256" key="1">
    <source>
        <dbReference type="SAM" id="SignalP"/>
    </source>
</evidence>
<dbReference type="Gene3D" id="2.60.40.1880">
    <property type="entry name" value="Invasion associated locus B (IalB) protein"/>
    <property type="match status" value="1"/>
</dbReference>
<organism evidence="2 3">
    <name type="scientific">Mesorhizobium marinum</name>
    <dbReference type="NCBI Taxonomy" id="3228790"/>
    <lineage>
        <taxon>Bacteria</taxon>
        <taxon>Pseudomonadati</taxon>
        <taxon>Pseudomonadota</taxon>
        <taxon>Alphaproteobacteria</taxon>
        <taxon>Hyphomicrobiales</taxon>
        <taxon>Phyllobacteriaceae</taxon>
        <taxon>Mesorhizobium</taxon>
    </lineage>
</organism>
<keyword evidence="1" id="KW-0732">Signal</keyword>
<evidence type="ECO:0000313" key="3">
    <source>
        <dbReference type="Proteomes" id="UP001556196"/>
    </source>
</evidence>
<gene>
    <name evidence="2" type="ORF">ABUE31_08345</name>
</gene>
<evidence type="ECO:0000313" key="2">
    <source>
        <dbReference type="EMBL" id="MEW9805989.1"/>
    </source>
</evidence>
<name>A0ABV3QY42_9HYPH</name>
<dbReference type="Proteomes" id="UP001556196">
    <property type="component" value="Unassembled WGS sequence"/>
</dbReference>
<dbReference type="EMBL" id="JBFOCI010000002">
    <property type="protein sequence ID" value="MEW9805989.1"/>
    <property type="molecule type" value="Genomic_DNA"/>
</dbReference>
<comment type="caution">
    <text evidence="2">The sequence shown here is derived from an EMBL/GenBank/DDBJ whole genome shotgun (WGS) entry which is preliminary data.</text>
</comment>
<proteinExistence type="predicted"/>
<accession>A0ABV3QY42</accession>